<feature type="transmembrane region" description="Helical" evidence="2">
    <location>
        <begin position="473"/>
        <end position="502"/>
    </location>
</feature>
<feature type="transmembrane region" description="Helical" evidence="2">
    <location>
        <begin position="445"/>
        <end position="467"/>
    </location>
</feature>
<evidence type="ECO:0000256" key="1">
    <source>
        <dbReference type="SAM" id="MobiDB-lite"/>
    </source>
</evidence>
<organism evidence="5">
    <name type="scientific">Naegleria gruberi</name>
    <name type="common">Amoeba</name>
    <dbReference type="NCBI Taxonomy" id="5762"/>
    <lineage>
        <taxon>Eukaryota</taxon>
        <taxon>Discoba</taxon>
        <taxon>Heterolobosea</taxon>
        <taxon>Tetramitia</taxon>
        <taxon>Eutetramitia</taxon>
        <taxon>Vahlkampfiidae</taxon>
        <taxon>Naegleria</taxon>
    </lineage>
</organism>
<evidence type="ECO:0000256" key="2">
    <source>
        <dbReference type="SAM" id="Phobius"/>
    </source>
</evidence>
<dbReference type="OrthoDB" id="10352133at2759"/>
<dbReference type="KEGG" id="ngr:NAEGRDRAFT_72366"/>
<dbReference type="AlphaFoldDB" id="D2VTN6"/>
<keyword evidence="2" id="KW-0812">Transmembrane</keyword>
<feature type="transmembrane region" description="Helical" evidence="2">
    <location>
        <begin position="290"/>
        <end position="314"/>
    </location>
</feature>
<proteinExistence type="predicted"/>
<evidence type="ECO:0000256" key="3">
    <source>
        <dbReference type="SAM" id="SignalP"/>
    </source>
</evidence>
<dbReference type="EMBL" id="GG738897">
    <property type="protein sequence ID" value="EFC39683.1"/>
    <property type="molecule type" value="Genomic_DNA"/>
</dbReference>
<dbReference type="GeneID" id="8858519"/>
<gene>
    <name evidence="4" type="ORF">NAEGRDRAFT_72366</name>
</gene>
<dbReference type="RefSeq" id="XP_002672427.1">
    <property type="nucleotide sequence ID" value="XM_002672381.1"/>
</dbReference>
<keyword evidence="5" id="KW-1185">Reference proteome</keyword>
<dbReference type="VEuPathDB" id="AmoebaDB:NAEGRDRAFT_72366"/>
<feature type="transmembrane region" description="Helical" evidence="2">
    <location>
        <begin position="404"/>
        <end position="424"/>
    </location>
</feature>
<dbReference type="Proteomes" id="UP000006671">
    <property type="component" value="Unassembled WGS sequence"/>
</dbReference>
<keyword evidence="2" id="KW-0472">Membrane</keyword>
<reference evidence="4 5" key="1">
    <citation type="journal article" date="2010" name="Cell">
        <title>The genome of Naegleria gruberi illuminates early eukaryotic versatility.</title>
        <authorList>
            <person name="Fritz-Laylin L.K."/>
            <person name="Prochnik S.E."/>
            <person name="Ginger M.L."/>
            <person name="Dacks J.B."/>
            <person name="Carpenter M.L."/>
            <person name="Field M.C."/>
            <person name="Kuo A."/>
            <person name="Paredez A."/>
            <person name="Chapman J."/>
            <person name="Pham J."/>
            <person name="Shu S."/>
            <person name="Neupane R."/>
            <person name="Cipriano M."/>
            <person name="Mancuso J."/>
            <person name="Tu H."/>
            <person name="Salamov A."/>
            <person name="Lindquist E."/>
            <person name="Shapiro H."/>
            <person name="Lucas S."/>
            <person name="Grigoriev I.V."/>
            <person name="Cande W.Z."/>
            <person name="Fulton C."/>
            <person name="Rokhsar D.S."/>
            <person name="Dawson S.C."/>
        </authorList>
    </citation>
    <scope>NUCLEOTIDE SEQUENCE [LARGE SCALE GENOMIC DNA]</scope>
    <source>
        <strain evidence="4 5">NEG-M</strain>
    </source>
</reference>
<accession>D2VTN6</accession>
<feature type="compositionally biased region" description="Polar residues" evidence="1">
    <location>
        <begin position="613"/>
        <end position="623"/>
    </location>
</feature>
<feature type="transmembrane region" description="Helical" evidence="2">
    <location>
        <begin position="522"/>
        <end position="545"/>
    </location>
</feature>
<feature type="transmembrane region" description="Helical" evidence="2">
    <location>
        <begin position="557"/>
        <end position="576"/>
    </location>
</feature>
<keyword evidence="2" id="KW-1133">Transmembrane helix</keyword>
<feature type="region of interest" description="Disordered" evidence="1">
    <location>
        <begin position="610"/>
        <end position="649"/>
    </location>
</feature>
<feature type="transmembrane region" description="Helical" evidence="2">
    <location>
        <begin position="366"/>
        <end position="384"/>
    </location>
</feature>
<sequence>MKSVEGSVVLCFLFVCMIISSVCGEFVSFSSVSFPSLNANIFKPTQVKNYVFIPPFDPPLVDFCGDFSTDPKLNTTVKYLVSKTSRTSFPTVNILQIDCMRYFCTNSNETEYLHYNATARFVKDEKYRAELSFVANHCFLCNSASGKQFRNAISSDERPTCPEFPSTFGQIVSLMNDHCITGAGLNTATNLTSSSSDYSSDFKNVHFGILDGKFFDSGTIYAAILTKSVPKIPSTDNLSYLLTTIFPLKASGGSVFKSGEIPMYCHCGNTYDYSFRCYDINHMFLTPLRYYAAPIVFLTIALISGAVFFIGVVIPKVKVMWSILTKQPEYKKDENFYFGPESTHVVVSYMRAIYLLTLGDIKIHSIFWNILLICFISLVEITYFARNFTMPILNFAIDDVGGTIRSAAFVCMALCFCSMIVHWSHTLDLVKRGKSKGCLSILNTSITISFYLFMIAFLVIGLIVALVTNNLVIFFFFFALLYTSLSLIFCIGFTIVGVTILLRLRKGKTNVISVKLTKSTMAINAVNFALVIVAGISMPTFFVGWDMYTVELGLLRGPAYDVCILLGLNCVTYILFTPLESKTVYGESCSEAVHRILNCEIGCLARKEEESTNTETNHPSSSHNSRKTKAFQHIESTNELSESAPRETI</sequence>
<feature type="signal peptide" evidence="3">
    <location>
        <begin position="1"/>
        <end position="24"/>
    </location>
</feature>
<name>D2VTN6_NAEGR</name>
<evidence type="ECO:0000313" key="5">
    <source>
        <dbReference type="Proteomes" id="UP000006671"/>
    </source>
</evidence>
<evidence type="ECO:0000313" key="4">
    <source>
        <dbReference type="EMBL" id="EFC39683.1"/>
    </source>
</evidence>
<keyword evidence="3" id="KW-0732">Signal</keyword>
<feature type="chain" id="PRO_5003038816" evidence="3">
    <location>
        <begin position="25"/>
        <end position="649"/>
    </location>
</feature>
<protein>
    <submittedName>
        <fullName evidence="4">Predicted protein</fullName>
    </submittedName>
</protein>
<dbReference type="InParanoid" id="D2VTN6"/>